<feature type="transmembrane region" description="Helical" evidence="1">
    <location>
        <begin position="12"/>
        <end position="31"/>
    </location>
</feature>
<accession>X0TP98</accession>
<dbReference type="AlphaFoldDB" id="X0TP98"/>
<comment type="caution">
    <text evidence="2">The sequence shown here is derived from an EMBL/GenBank/DDBJ whole genome shotgun (WGS) entry which is preliminary data.</text>
</comment>
<gene>
    <name evidence="2" type="ORF">S01H1_21510</name>
</gene>
<keyword evidence="1" id="KW-1133">Transmembrane helix</keyword>
<evidence type="ECO:0000256" key="1">
    <source>
        <dbReference type="SAM" id="Phobius"/>
    </source>
</evidence>
<protein>
    <submittedName>
        <fullName evidence="2">Uncharacterized protein</fullName>
    </submittedName>
</protein>
<reference evidence="2" key="1">
    <citation type="journal article" date="2014" name="Front. Microbiol.">
        <title>High frequency of phylogenetically diverse reductive dehalogenase-homologous genes in deep subseafloor sedimentary metagenomes.</title>
        <authorList>
            <person name="Kawai M."/>
            <person name="Futagami T."/>
            <person name="Toyoda A."/>
            <person name="Takaki Y."/>
            <person name="Nishi S."/>
            <person name="Hori S."/>
            <person name="Arai W."/>
            <person name="Tsubouchi T."/>
            <person name="Morono Y."/>
            <person name="Uchiyama I."/>
            <person name="Ito T."/>
            <person name="Fujiyama A."/>
            <person name="Inagaki F."/>
            <person name="Takami H."/>
        </authorList>
    </citation>
    <scope>NUCLEOTIDE SEQUENCE</scope>
    <source>
        <strain evidence="2">Expedition CK06-06</strain>
    </source>
</reference>
<sequence>MLEKYSKYSKTITLFIMMIGVFIVISIFLPSKFLTIRNFQS</sequence>
<keyword evidence="1" id="KW-0472">Membrane</keyword>
<organism evidence="2">
    <name type="scientific">marine sediment metagenome</name>
    <dbReference type="NCBI Taxonomy" id="412755"/>
    <lineage>
        <taxon>unclassified sequences</taxon>
        <taxon>metagenomes</taxon>
        <taxon>ecological metagenomes</taxon>
    </lineage>
</organism>
<evidence type="ECO:0000313" key="2">
    <source>
        <dbReference type="EMBL" id="GAF95388.1"/>
    </source>
</evidence>
<keyword evidence="1" id="KW-0812">Transmembrane</keyword>
<name>X0TP98_9ZZZZ</name>
<dbReference type="EMBL" id="BARS01011939">
    <property type="protein sequence ID" value="GAF95388.1"/>
    <property type="molecule type" value="Genomic_DNA"/>
</dbReference>
<proteinExistence type="predicted"/>
<feature type="non-terminal residue" evidence="2">
    <location>
        <position position="41"/>
    </location>
</feature>